<organism evidence="2 3">
    <name type="scientific">Orbilia ellipsospora</name>
    <dbReference type="NCBI Taxonomy" id="2528407"/>
    <lineage>
        <taxon>Eukaryota</taxon>
        <taxon>Fungi</taxon>
        <taxon>Dikarya</taxon>
        <taxon>Ascomycota</taxon>
        <taxon>Pezizomycotina</taxon>
        <taxon>Orbiliomycetes</taxon>
        <taxon>Orbiliales</taxon>
        <taxon>Orbiliaceae</taxon>
        <taxon>Orbilia</taxon>
    </lineage>
</organism>
<keyword evidence="3" id="KW-1185">Reference proteome</keyword>
<sequence>MPEPTHVTNRTVSQDNRLFPNDFTNVYDQEEKRRKREADAKKQLTAEEIEAQRRQKEADTQHEIERLKQQISQLEADKKVKHPGFL</sequence>
<gene>
    <name evidence="2" type="ORF">TWF694_005570</name>
</gene>
<feature type="compositionally biased region" description="Polar residues" evidence="1">
    <location>
        <begin position="1"/>
        <end position="27"/>
    </location>
</feature>
<evidence type="ECO:0000313" key="2">
    <source>
        <dbReference type="EMBL" id="KAK6525432.1"/>
    </source>
</evidence>
<reference evidence="2 3" key="1">
    <citation type="submission" date="2019-10" db="EMBL/GenBank/DDBJ databases">
        <authorList>
            <person name="Palmer J.M."/>
        </authorList>
    </citation>
    <scope>NUCLEOTIDE SEQUENCE [LARGE SCALE GENOMIC DNA]</scope>
    <source>
        <strain evidence="2 3">TWF694</strain>
    </source>
</reference>
<dbReference type="AlphaFoldDB" id="A0AAV9WVY5"/>
<comment type="caution">
    <text evidence="2">The sequence shown here is derived from an EMBL/GenBank/DDBJ whole genome shotgun (WGS) entry which is preliminary data.</text>
</comment>
<accession>A0AAV9WVY5</accession>
<evidence type="ECO:0000313" key="3">
    <source>
        <dbReference type="Proteomes" id="UP001365542"/>
    </source>
</evidence>
<protein>
    <submittedName>
        <fullName evidence="2">Uncharacterized protein</fullName>
    </submittedName>
</protein>
<feature type="compositionally biased region" description="Basic and acidic residues" evidence="1">
    <location>
        <begin position="29"/>
        <end position="63"/>
    </location>
</feature>
<dbReference type="Proteomes" id="UP001365542">
    <property type="component" value="Unassembled WGS sequence"/>
</dbReference>
<evidence type="ECO:0000256" key="1">
    <source>
        <dbReference type="SAM" id="MobiDB-lite"/>
    </source>
</evidence>
<dbReference type="EMBL" id="JAVHJO010000017">
    <property type="protein sequence ID" value="KAK6525432.1"/>
    <property type="molecule type" value="Genomic_DNA"/>
</dbReference>
<proteinExistence type="predicted"/>
<feature type="region of interest" description="Disordered" evidence="1">
    <location>
        <begin position="1"/>
        <end position="63"/>
    </location>
</feature>
<name>A0AAV9WVY5_9PEZI</name>